<accession>A0A8S1PZH4</accession>
<dbReference type="SMART" id="SM00261">
    <property type="entry name" value="FU"/>
    <property type="match status" value="12"/>
</dbReference>
<feature type="domain" description="EGF-like" evidence="2">
    <location>
        <begin position="434"/>
        <end position="471"/>
    </location>
</feature>
<organism evidence="3 4">
    <name type="scientific">Paramecium sonneborni</name>
    <dbReference type="NCBI Taxonomy" id="65129"/>
    <lineage>
        <taxon>Eukaryota</taxon>
        <taxon>Sar</taxon>
        <taxon>Alveolata</taxon>
        <taxon>Ciliophora</taxon>
        <taxon>Intramacronucleata</taxon>
        <taxon>Oligohymenophorea</taxon>
        <taxon>Peniculida</taxon>
        <taxon>Parameciidae</taxon>
        <taxon>Paramecium</taxon>
    </lineage>
</organism>
<keyword evidence="1" id="KW-0812">Transmembrane</keyword>
<feature type="domain" description="EGF-like" evidence="2">
    <location>
        <begin position="377"/>
        <end position="426"/>
    </location>
</feature>
<evidence type="ECO:0000313" key="4">
    <source>
        <dbReference type="Proteomes" id="UP000692954"/>
    </source>
</evidence>
<dbReference type="InterPro" id="IPR000742">
    <property type="entry name" value="EGF"/>
</dbReference>
<feature type="transmembrane region" description="Helical" evidence="1">
    <location>
        <begin position="1763"/>
        <end position="1784"/>
    </location>
</feature>
<feature type="domain" description="EGF-like" evidence="2">
    <location>
        <begin position="96"/>
        <end position="137"/>
    </location>
</feature>
<dbReference type="EMBL" id="CAJJDN010000091">
    <property type="protein sequence ID" value="CAD8108395.1"/>
    <property type="molecule type" value="Genomic_DNA"/>
</dbReference>
<feature type="domain" description="EGF-like" evidence="2">
    <location>
        <begin position="193"/>
        <end position="232"/>
    </location>
</feature>
<evidence type="ECO:0000256" key="1">
    <source>
        <dbReference type="SAM" id="Phobius"/>
    </source>
</evidence>
<dbReference type="PANTHER" id="PTHR15332">
    <property type="entry name" value="PROPROTEIN CONVERTASE SUBTILISIN_KEXIN TYPE 5-LIKE"/>
    <property type="match status" value="1"/>
</dbReference>
<feature type="transmembrane region" description="Helical" evidence="1">
    <location>
        <begin position="1796"/>
        <end position="1822"/>
    </location>
</feature>
<dbReference type="InterPro" id="IPR006212">
    <property type="entry name" value="Furin_repeat"/>
</dbReference>
<feature type="domain" description="EGF-like" evidence="2">
    <location>
        <begin position="522"/>
        <end position="559"/>
    </location>
</feature>
<dbReference type="CDD" id="cd00064">
    <property type="entry name" value="FU"/>
    <property type="match status" value="2"/>
</dbReference>
<feature type="transmembrane region" description="Helical" evidence="1">
    <location>
        <begin position="1834"/>
        <end position="1859"/>
    </location>
</feature>
<dbReference type="Proteomes" id="UP000692954">
    <property type="component" value="Unassembled WGS sequence"/>
</dbReference>
<feature type="domain" description="EGF-like" evidence="2">
    <location>
        <begin position="2"/>
        <end position="42"/>
    </location>
</feature>
<gene>
    <name evidence="3" type="ORF">PSON_ATCC_30995.1.T0910048</name>
</gene>
<keyword evidence="1" id="KW-1133">Transmembrane helix</keyword>
<comment type="caution">
    <text evidence="3">The sequence shown here is derived from an EMBL/GenBank/DDBJ whole genome shotgun (WGS) entry which is preliminary data.</text>
</comment>
<dbReference type="OrthoDB" id="311275at2759"/>
<sequence>MSCEFTPNNCTSCSSDQFRVLNLSSKTCNCQSGYLEIDGICQQCHQSCSTCSQSINNCAACDQFRYLKNNKCICNEGMYESIQDKQCKLCNKTCLTCTYTSDYCLTCSIDNHRIFKSGNICECEQGYFENPITQNCLECDKSCLTCSLQFDNCLSCDSSFKLSLVNNKCLCSQSYYFDSSTKQCLQCNITCLECNNNIQCILCRGTTRHFDSDTKKCICNQGYYETNEQNCQQCHFSCETCENTNNHCLSCLDIYNRILTNNQCLCKDGYYEVGFELCQKCNNICKTCLSTSTNCLSCYDIEQFRFLLGDKCFCNPGYFESGSDICLKCSNQCKTCQGQDDYCTSCDIDSKRVDQSIIHKCPCIVGFYEDQNKICQKCHIKCQTCINQSGQCLSCKVFLNSNRNNLSDLCNCKQGYYDDGTQIQCQKCNFKCQTCENEENNCLVCQNSIRVNPPSCNCMDGYYEDEQQICQICASQCHTCILQESNCLICREGRIGKDCRCFDGYFEFGSLLCEKCAFQCASCDSSQQNCKTCKGDRIQEPQCICQPGYFDDLLNENCQKCNSFCLECNIDGCLSCNANRILNEEMDCIPPPNSVWYDHTPWCSTCQIAVVKTYLSDDISKIIIRFDFPLNPKGFYSQIQINKCLQLFELETTKSFGNNAVCYLNPDDFQELFITLGENSSINVGDEILFQSNSLSHINCGTTLQKFFFTTLQMPINPIPPQIQYNVPPHLLNPYAENLVHVNQISNNGNRKLKNILWSYEAEDNEKRETLNQFLDQNNLIQDYNLFIPKFTLPPNSLIKFKIQYQNFIHIKSFSEFTLLTHSGEYPQININLKPYYFVFEQISVSLSVGTLNQSNLQDNSRYQIQIFEKDRQPKKTTSSHINISIQSNPFETIFTNISKYTLSPNTTYTFQVNSTNLMTSKSQIQQFKIHIPFAGLTCKFNNREIQSIRQDLNLQIKCKDLDTRYDWNNDPDLYIQVSCKDLSLNNTCKNQQKQTIHVNATDFIQFIKKNSMSTFIVQEWTVNVTKFSQSSKFNLIIVYLEDNFPSLELEYNQGYYMRKVNNFEQLNFTFLIPLTQKRYLLDLSIAIIYNYEIIEILQPQYTSHNFKIFNSIKELNFGDTINLKFSAQYTNNIMPSLNNIKLNINQPPICSKLFIIRSNDLALTNIQVATICEQSNDFPYKYQLRLFLRESDLTEFQKENQIIPYQNQFQIQIPTSIDQSIVGILVSVLDNGGSMSHIFDKVTVKPAKLDCSQIQFQNLTLQNKISLLFESMNQKCDQLHYLIYLDLHYQQIFPNTNENTLKFQAIKLYKQFLYQLPSNQSQNRLLSEETQIKCFDLKSNHLFITSNSTYTVVNLTKKIENLQQENDKLDIALIYFSEMKRKCLEELNVNQFMWNEEIFQKYQTSQDGLLTLLYYIDDIYSDFSKVNTKNETIYKNIVKLLKDINLILEEIQNVVIVNQSPLVLKGKEIFFYIKRRTKQQFNQQFNIESTQEDYLVDFVQSDSIQLRTNPNRFTLELEKNLQKEFNDQTLKIYNQDYYLIQLKNYLKNRFISLENFIAIYSTTFESYQVCSNNIQNQQEYEIKCMLKTMSGNFSLCNLIKIQNNDTIDIRCECNKFGEIFIITSSNFSKVILNNSDQQMFDLVFGTTNLLAIIIFSSILTLTFMTIYILFLLKDCSNKQESLNTEEIIPNTSKSNIDKKRLLYEGCFKVFIANVKLIHQSLSIFYYQDKYINLSYRILEIFSQFNLLLTLTIVECYVFNNSIIFIILFIIANPFIILILRILYKIIKAIYRFKRIAAFISQLLLILLLVIPNLVLFIFQLFNISVKSEQYEVAIIFLGSLLFSQIFVEPLIILVRIIIYRLIAPSIDQKELNPYIHLIHFFIMHSSLEDIFDNFTRI</sequence>
<feature type="domain" description="EGF-like" evidence="2">
    <location>
        <begin position="472"/>
        <end position="500"/>
    </location>
</feature>
<dbReference type="PANTHER" id="PTHR15332:SF175">
    <property type="entry name" value="PROPROTEIN CONVERTASE SUBTILISIN_KEXIN TYPE 5-LIKE"/>
    <property type="match status" value="1"/>
</dbReference>
<name>A0A8S1PZH4_9CILI</name>
<evidence type="ECO:0000259" key="2">
    <source>
        <dbReference type="SMART" id="SM00181"/>
    </source>
</evidence>
<keyword evidence="1" id="KW-0472">Membrane</keyword>
<feature type="transmembrane region" description="Helical" evidence="1">
    <location>
        <begin position="1650"/>
        <end position="1673"/>
    </location>
</feature>
<feature type="domain" description="EGF-like" evidence="2">
    <location>
        <begin position="240"/>
        <end position="279"/>
    </location>
</feature>
<feature type="transmembrane region" description="Helical" evidence="1">
    <location>
        <begin position="1738"/>
        <end position="1757"/>
    </location>
</feature>
<protein>
    <recommendedName>
        <fullName evidence="2">EGF-like domain-containing protein</fullName>
    </recommendedName>
</protein>
<reference evidence="3" key="1">
    <citation type="submission" date="2021-01" db="EMBL/GenBank/DDBJ databases">
        <authorList>
            <consortium name="Genoscope - CEA"/>
            <person name="William W."/>
        </authorList>
    </citation>
    <scope>NUCLEOTIDE SEQUENCE</scope>
</reference>
<proteinExistence type="predicted"/>
<dbReference type="SMART" id="SM00181">
    <property type="entry name" value="EGF"/>
    <property type="match status" value="10"/>
</dbReference>
<feature type="domain" description="EGF-like" evidence="2">
    <location>
        <begin position="287"/>
        <end position="327"/>
    </location>
</feature>
<feature type="domain" description="EGF-like" evidence="2">
    <location>
        <begin position="50"/>
        <end position="88"/>
    </location>
</feature>
<keyword evidence="4" id="KW-1185">Reference proteome</keyword>
<evidence type="ECO:0000313" key="3">
    <source>
        <dbReference type="EMBL" id="CAD8108395.1"/>
    </source>
</evidence>